<organism evidence="2 3">
    <name type="scientific">Aspergillus niger ATCC 13496</name>
    <dbReference type="NCBI Taxonomy" id="1353008"/>
    <lineage>
        <taxon>Eukaryota</taxon>
        <taxon>Fungi</taxon>
        <taxon>Dikarya</taxon>
        <taxon>Ascomycota</taxon>
        <taxon>Pezizomycotina</taxon>
        <taxon>Eurotiomycetes</taxon>
        <taxon>Eurotiomycetidae</taxon>
        <taxon>Eurotiales</taxon>
        <taxon>Aspergillaceae</taxon>
        <taxon>Aspergillus</taxon>
        <taxon>Aspergillus subgen. Circumdati</taxon>
    </lineage>
</organism>
<protein>
    <submittedName>
        <fullName evidence="2">Uncharacterized protein</fullName>
    </submittedName>
</protein>
<dbReference type="AlphaFoldDB" id="A0A370CBC0"/>
<keyword evidence="1" id="KW-0732">Signal</keyword>
<feature type="chain" id="PRO_5016919211" evidence="1">
    <location>
        <begin position="20"/>
        <end position="165"/>
    </location>
</feature>
<name>A0A370CBC0_ASPNG</name>
<feature type="signal peptide" evidence="1">
    <location>
        <begin position="1"/>
        <end position="19"/>
    </location>
</feature>
<reference evidence="2 3" key="1">
    <citation type="submission" date="2018-07" db="EMBL/GenBank/DDBJ databases">
        <title>Section-level genome sequencing of Aspergillus section Nigri to investigate inter- and intra-species variation.</title>
        <authorList>
            <consortium name="DOE Joint Genome Institute"/>
            <person name="Vesth T.C."/>
            <person name="Nybo J.L."/>
            <person name="Theobald S."/>
            <person name="Frisvad J.C."/>
            <person name="Larsen T.O."/>
            <person name="Nielsen K.F."/>
            <person name="Hoof J.B."/>
            <person name="Brandl J."/>
            <person name="Salamov A."/>
            <person name="Riley R."/>
            <person name="Gladden J.M."/>
            <person name="Phatale P."/>
            <person name="Nielsen M.T."/>
            <person name="Lyhne E.K."/>
            <person name="Kogle M.E."/>
            <person name="Strasser K."/>
            <person name="McDonnell E."/>
            <person name="Barry K."/>
            <person name="Clum A."/>
            <person name="Chen C."/>
            <person name="Nolan M."/>
            <person name="Sandor L."/>
            <person name="Kuo A."/>
            <person name="Lipzen A."/>
            <person name="Hainaut M."/>
            <person name="Drula E."/>
            <person name="Tsang A."/>
            <person name="Magnuson J.K."/>
            <person name="Henrissat B."/>
            <person name="Wiebenga A."/>
            <person name="Simmons B.A."/>
            <person name="Makela M.R."/>
            <person name="De vries R.P."/>
            <person name="Grigoriev I.V."/>
            <person name="Mortensen U.H."/>
            <person name="Baker S.E."/>
            <person name="Andersen M.R."/>
        </authorList>
    </citation>
    <scope>NUCLEOTIDE SEQUENCE [LARGE SCALE GENOMIC DNA]</scope>
    <source>
        <strain evidence="2 3">ATCC 13496</strain>
    </source>
</reference>
<proteinExistence type="predicted"/>
<sequence>MRLLSLATALSSLIATVSASIPSTYTLVADGGWTLVTDGTHFYIGTGDIEHYPILILKGGANNTMITGHKQYDTSTPIQHLYVKEDETAPIALTKPDGAAPAGASVTGFGVDGDNYLLLDGEEAWGVEPSEGQIRKIYWLGGDDGDAGEGEYEGIGLWVKECRGC</sequence>
<dbReference type="EMBL" id="KZ851902">
    <property type="protein sequence ID" value="RDH24421.1"/>
    <property type="molecule type" value="Genomic_DNA"/>
</dbReference>
<dbReference type="Proteomes" id="UP000253845">
    <property type="component" value="Unassembled WGS sequence"/>
</dbReference>
<accession>A0A370CBC0</accession>
<evidence type="ECO:0000313" key="2">
    <source>
        <dbReference type="EMBL" id="RDH24421.1"/>
    </source>
</evidence>
<dbReference type="VEuPathDB" id="FungiDB:M747DRAFT_292832"/>
<evidence type="ECO:0000313" key="3">
    <source>
        <dbReference type="Proteomes" id="UP000253845"/>
    </source>
</evidence>
<evidence type="ECO:0000256" key="1">
    <source>
        <dbReference type="SAM" id="SignalP"/>
    </source>
</evidence>
<gene>
    <name evidence="2" type="ORF">M747DRAFT_292832</name>
</gene>